<evidence type="ECO:0000313" key="25">
    <source>
        <dbReference type="Proteomes" id="UP000183508"/>
    </source>
</evidence>
<dbReference type="STRING" id="392015.SAMN05421543_103136"/>
<proteinExistence type="inferred from homology"/>
<dbReference type="NCBIfam" id="TIGR01417">
    <property type="entry name" value="PTS_I_fam"/>
    <property type="match status" value="1"/>
</dbReference>
<dbReference type="Gene3D" id="1.10.274.10">
    <property type="entry name" value="PtsI, HPr-binding domain"/>
    <property type="match status" value="1"/>
</dbReference>
<evidence type="ECO:0000256" key="2">
    <source>
        <dbReference type="ARBA" id="ARBA00001946"/>
    </source>
</evidence>
<feature type="domain" description="Phosphotransferase system enzyme I N-terminal" evidence="23">
    <location>
        <begin position="8"/>
        <end position="131"/>
    </location>
</feature>
<dbReference type="Pfam" id="PF02896">
    <property type="entry name" value="PEP-utilizers_C"/>
    <property type="match status" value="1"/>
</dbReference>
<feature type="binding site" evidence="19">
    <location>
        <position position="300"/>
    </location>
    <ligand>
        <name>phosphoenolpyruvate</name>
        <dbReference type="ChEBI" id="CHEBI:58702"/>
    </ligand>
</feature>
<dbReference type="InterPro" id="IPR015813">
    <property type="entry name" value="Pyrv/PenolPyrv_kinase-like_dom"/>
</dbReference>
<evidence type="ECO:0000256" key="6">
    <source>
        <dbReference type="ARBA" id="ARBA00012232"/>
    </source>
</evidence>
<dbReference type="PIRSF" id="PIRSF000732">
    <property type="entry name" value="PTS_enzyme_I"/>
    <property type="match status" value="1"/>
</dbReference>
<feature type="binding site" evidence="19">
    <location>
        <begin position="458"/>
        <end position="459"/>
    </location>
    <ligand>
        <name>phosphoenolpyruvate</name>
        <dbReference type="ChEBI" id="CHEBI:58702"/>
    </ligand>
</feature>
<dbReference type="PANTHER" id="PTHR46244">
    <property type="entry name" value="PHOSPHOENOLPYRUVATE-PROTEIN PHOSPHOTRANSFERASE"/>
    <property type="match status" value="1"/>
</dbReference>
<keyword evidence="12 17" id="KW-0598">Phosphotransferase system</keyword>
<dbReference type="InterPro" id="IPR000121">
    <property type="entry name" value="PEP_util_C"/>
</dbReference>
<feature type="binding site" evidence="19">
    <location>
        <position position="336"/>
    </location>
    <ligand>
        <name>phosphoenolpyruvate</name>
        <dbReference type="ChEBI" id="CHEBI:58702"/>
    </ligand>
</feature>
<evidence type="ECO:0000256" key="19">
    <source>
        <dbReference type="PIRSR" id="PIRSR000732-2"/>
    </source>
</evidence>
<dbReference type="Pfam" id="PF05524">
    <property type="entry name" value="PEP-utilisers_N"/>
    <property type="match status" value="1"/>
</dbReference>
<evidence type="ECO:0000259" key="22">
    <source>
        <dbReference type="Pfam" id="PF02896"/>
    </source>
</evidence>
<dbReference type="PROSITE" id="PS00742">
    <property type="entry name" value="PEP_ENZYMES_2"/>
    <property type="match status" value="1"/>
</dbReference>
<dbReference type="InterPro" id="IPR040442">
    <property type="entry name" value="Pyrv_kinase-like_dom_sf"/>
</dbReference>
<comment type="cofactor">
    <cofactor evidence="2 17 20">
        <name>Mg(2+)</name>
        <dbReference type="ChEBI" id="CHEBI:18420"/>
    </cofactor>
</comment>
<feature type="active site" description="Tele-phosphohistidine intermediate" evidence="18">
    <location>
        <position position="193"/>
    </location>
</feature>
<dbReference type="InterPro" id="IPR050499">
    <property type="entry name" value="PEP-utilizing_PTS_enzyme"/>
</dbReference>
<dbReference type="Pfam" id="PF00391">
    <property type="entry name" value="PEP-utilizers"/>
    <property type="match status" value="1"/>
</dbReference>
<dbReference type="InterPro" id="IPR036618">
    <property type="entry name" value="PtsI_HPr-bd_sf"/>
</dbReference>
<evidence type="ECO:0000256" key="5">
    <source>
        <dbReference type="ARBA" id="ARBA00007837"/>
    </source>
</evidence>
<evidence type="ECO:0000313" key="24">
    <source>
        <dbReference type="EMBL" id="SFU53595.1"/>
    </source>
</evidence>
<dbReference type="GO" id="GO:0046872">
    <property type="term" value="F:metal ion binding"/>
    <property type="evidence" value="ECO:0007669"/>
    <property type="project" value="UniProtKB-KW"/>
</dbReference>
<dbReference type="InterPro" id="IPR008279">
    <property type="entry name" value="PEP-util_enz_mobile_dom"/>
</dbReference>
<evidence type="ECO:0000256" key="14">
    <source>
        <dbReference type="ARBA" id="ARBA00022777"/>
    </source>
</evidence>
<keyword evidence="10 17" id="KW-0762">Sugar transport</keyword>
<name>A0A1I7GYV9_9BACL</name>
<keyword evidence="15 17" id="KW-0460">Magnesium</keyword>
<evidence type="ECO:0000256" key="1">
    <source>
        <dbReference type="ARBA" id="ARBA00000683"/>
    </source>
</evidence>
<evidence type="ECO:0000256" key="4">
    <source>
        <dbReference type="ARBA" id="ARBA00004496"/>
    </source>
</evidence>
<dbReference type="InterPro" id="IPR008731">
    <property type="entry name" value="PTS_EIN"/>
</dbReference>
<dbReference type="SUPFAM" id="SSF51621">
    <property type="entry name" value="Phosphoenolpyruvate/pyruvate domain"/>
    <property type="match status" value="1"/>
</dbReference>
<comment type="catalytic activity">
    <reaction evidence="1 17">
        <text>L-histidyl-[protein] + phosphoenolpyruvate = N(pros)-phospho-L-histidyl-[protein] + pyruvate</text>
        <dbReference type="Rhea" id="RHEA:23880"/>
        <dbReference type="Rhea" id="RHEA-COMP:9745"/>
        <dbReference type="Rhea" id="RHEA-COMP:9746"/>
        <dbReference type="ChEBI" id="CHEBI:15361"/>
        <dbReference type="ChEBI" id="CHEBI:29979"/>
        <dbReference type="ChEBI" id="CHEBI:58702"/>
        <dbReference type="ChEBI" id="CHEBI:64837"/>
        <dbReference type="EC" id="2.7.3.9"/>
    </reaction>
</comment>
<reference evidence="25" key="1">
    <citation type="submission" date="2016-10" db="EMBL/GenBank/DDBJ databases">
        <authorList>
            <person name="Varghese N."/>
        </authorList>
    </citation>
    <scope>NUCLEOTIDE SEQUENCE [LARGE SCALE GENOMIC DNA]</scope>
    <source>
        <strain evidence="25">DSM 17980</strain>
    </source>
</reference>
<evidence type="ECO:0000256" key="20">
    <source>
        <dbReference type="PIRSR" id="PIRSR000732-3"/>
    </source>
</evidence>
<evidence type="ECO:0000259" key="21">
    <source>
        <dbReference type="Pfam" id="PF00391"/>
    </source>
</evidence>
<dbReference type="SUPFAM" id="SSF52009">
    <property type="entry name" value="Phosphohistidine domain"/>
    <property type="match status" value="1"/>
</dbReference>
<dbReference type="Gene3D" id="3.50.30.10">
    <property type="entry name" value="Phosphohistidine domain"/>
    <property type="match status" value="1"/>
</dbReference>
<evidence type="ECO:0000256" key="18">
    <source>
        <dbReference type="PIRSR" id="PIRSR000732-1"/>
    </source>
</evidence>
<keyword evidence="13 17" id="KW-0479">Metal-binding</keyword>
<keyword evidence="11 17" id="KW-0808">Transferase</keyword>
<dbReference type="PRINTS" id="PR01736">
    <property type="entry name" value="PHPHTRNFRASE"/>
</dbReference>
<dbReference type="Proteomes" id="UP000183508">
    <property type="component" value="Unassembled WGS sequence"/>
</dbReference>
<dbReference type="SUPFAM" id="SSF47831">
    <property type="entry name" value="Enzyme I of the PEP:sugar phosphotransferase system HPr-binding (sub)domain"/>
    <property type="match status" value="1"/>
</dbReference>
<dbReference type="GO" id="GO:0008965">
    <property type="term" value="F:phosphoenolpyruvate-protein phosphotransferase activity"/>
    <property type="evidence" value="ECO:0007669"/>
    <property type="project" value="UniProtKB-EC"/>
</dbReference>
<keyword evidence="9 17" id="KW-0963">Cytoplasm</keyword>
<dbReference type="EMBL" id="FPBV01000003">
    <property type="protein sequence ID" value="SFU53595.1"/>
    <property type="molecule type" value="Genomic_DNA"/>
</dbReference>
<sequence length="569" mass="60979">MMTARILHGIGVSPGLAVGAAVWLRRATAEVPVRTLAENEVAGEQARLRDAVATARAEISALRERVAKDVGEAEAQVFDAHLAFLDDPAYTGEMERKIAAERVNAEAACRDVTEAMRTMLASLPDEYLAARADDILDVGGRLVRLLQGTAGLDLAHLPGPAVLVADELLPSDLSGLPAQVVGFAAARGSRTAHTAILARTMRLPAVYGLGESIEAIADGRTLVVDGDAGLVTVDPSAEEVERVQRDRQAQAELRARAEARAHEAAVTRDGRRIEVFANVGKPEDAAAAVAAGADGVGLFRTEFLYLENDHWPTEEEQYDAYRQVLEAFGDKPVIIRTLDIGGDKQLPYAKLPAEENPFLGLRAIRWCLAEPEVFRTQLRALLRASRHGNLWIMFPMVESVTELREAKAWVARCREELVQEGVEVRADIPLGVMVETPAAALTADVLAREADFFSIGTNDLTQYTLAADRGNADVAHLYDPLHPAILRLIRMTCDAAAKAGIQVGMCGEMAGDAALTELLIGLGLQELSMSSAFVPMVKEQVRGVDTAAARVKADAAAGAESPDAARTVL</sequence>
<organism evidence="24 25">
    <name type="scientific">Alicyclobacillus macrosporangiidus</name>
    <dbReference type="NCBI Taxonomy" id="392015"/>
    <lineage>
        <taxon>Bacteria</taxon>
        <taxon>Bacillati</taxon>
        <taxon>Bacillota</taxon>
        <taxon>Bacilli</taxon>
        <taxon>Bacillales</taxon>
        <taxon>Alicyclobacillaceae</taxon>
        <taxon>Alicyclobacillus</taxon>
    </lineage>
</organism>
<evidence type="ECO:0000256" key="15">
    <source>
        <dbReference type="ARBA" id="ARBA00022842"/>
    </source>
</evidence>
<dbReference type="AlphaFoldDB" id="A0A1I7GYV9"/>
<dbReference type="InterPro" id="IPR023151">
    <property type="entry name" value="PEP_util_CS"/>
</dbReference>
<keyword evidence="14 17" id="KW-0418">Kinase</keyword>
<dbReference type="InterPro" id="IPR006318">
    <property type="entry name" value="PTS_EI-like"/>
</dbReference>
<dbReference type="GO" id="GO:0009401">
    <property type="term" value="P:phosphoenolpyruvate-dependent sugar phosphotransferase system"/>
    <property type="evidence" value="ECO:0007669"/>
    <property type="project" value="UniProtKB-KW"/>
</dbReference>
<evidence type="ECO:0000259" key="23">
    <source>
        <dbReference type="Pfam" id="PF05524"/>
    </source>
</evidence>
<dbReference type="PANTHER" id="PTHR46244:SF3">
    <property type="entry name" value="PHOSPHOENOLPYRUVATE-PROTEIN PHOSPHOTRANSFERASE"/>
    <property type="match status" value="1"/>
</dbReference>
<dbReference type="GO" id="GO:0005737">
    <property type="term" value="C:cytoplasm"/>
    <property type="evidence" value="ECO:0007669"/>
    <property type="project" value="UniProtKB-SubCell"/>
</dbReference>
<feature type="binding site" evidence="20">
    <location>
        <position position="435"/>
    </location>
    <ligand>
        <name>Mg(2+)</name>
        <dbReference type="ChEBI" id="CHEBI:18420"/>
    </ligand>
</feature>
<protein>
    <recommendedName>
        <fullName evidence="7 17">Phosphoenolpyruvate-protein phosphotransferase</fullName>
        <ecNumber evidence="6 17">2.7.3.9</ecNumber>
    </recommendedName>
    <alternativeName>
        <fullName evidence="16 17">Phosphotransferase system, enzyme I</fullName>
    </alternativeName>
</protein>
<comment type="similarity">
    <text evidence="5 17">Belongs to the PEP-utilizing enzyme family.</text>
</comment>
<dbReference type="InterPro" id="IPR036637">
    <property type="entry name" value="Phosphohistidine_dom_sf"/>
</dbReference>
<dbReference type="GO" id="GO:0016301">
    <property type="term" value="F:kinase activity"/>
    <property type="evidence" value="ECO:0007669"/>
    <property type="project" value="UniProtKB-KW"/>
</dbReference>
<evidence type="ECO:0000256" key="13">
    <source>
        <dbReference type="ARBA" id="ARBA00022723"/>
    </source>
</evidence>
<evidence type="ECO:0000256" key="9">
    <source>
        <dbReference type="ARBA" id="ARBA00022490"/>
    </source>
</evidence>
<dbReference type="Gene3D" id="3.20.20.60">
    <property type="entry name" value="Phosphoenolpyruvate-binding domains"/>
    <property type="match status" value="1"/>
</dbReference>
<evidence type="ECO:0000256" key="8">
    <source>
        <dbReference type="ARBA" id="ARBA00022448"/>
    </source>
</evidence>
<evidence type="ECO:0000256" key="3">
    <source>
        <dbReference type="ARBA" id="ARBA00002728"/>
    </source>
</evidence>
<keyword evidence="8 17" id="KW-0813">Transport</keyword>
<evidence type="ECO:0000256" key="10">
    <source>
        <dbReference type="ARBA" id="ARBA00022597"/>
    </source>
</evidence>
<evidence type="ECO:0000256" key="11">
    <source>
        <dbReference type="ARBA" id="ARBA00022679"/>
    </source>
</evidence>
<feature type="binding site" evidence="20">
    <location>
        <position position="459"/>
    </location>
    <ligand>
        <name>Mg(2+)</name>
        <dbReference type="ChEBI" id="CHEBI:18420"/>
    </ligand>
</feature>
<gene>
    <name evidence="24" type="ORF">SAMN05421543_103136</name>
</gene>
<evidence type="ECO:0000256" key="12">
    <source>
        <dbReference type="ARBA" id="ARBA00022683"/>
    </source>
</evidence>
<dbReference type="OrthoDB" id="9765468at2"/>
<comment type="function">
    <text evidence="3 17">General (non sugar-specific) component of the phosphoenolpyruvate-dependent sugar phosphotransferase system (sugar PTS). This major carbohydrate active-transport system catalyzes the phosphorylation of incoming sugar substrates concomitantly with their translocation across the cell membrane. Enzyme I transfers the phosphoryl group from phosphoenolpyruvate (PEP) to the phosphoryl carrier protein (HPr).</text>
</comment>
<evidence type="ECO:0000256" key="7">
    <source>
        <dbReference type="ARBA" id="ARBA00016544"/>
    </source>
</evidence>
<evidence type="ECO:0000256" key="17">
    <source>
        <dbReference type="PIRNR" id="PIRNR000732"/>
    </source>
</evidence>
<evidence type="ECO:0000256" key="16">
    <source>
        <dbReference type="ARBA" id="ARBA00033235"/>
    </source>
</evidence>
<feature type="domain" description="PEP-utilising enzyme mobile" evidence="21">
    <location>
        <begin position="158"/>
        <end position="229"/>
    </location>
</feature>
<keyword evidence="25" id="KW-1185">Reference proteome</keyword>
<feature type="domain" description="PEP-utilising enzyme C-terminal" evidence="22">
    <location>
        <begin position="256"/>
        <end position="545"/>
    </location>
</feature>
<dbReference type="EC" id="2.7.3.9" evidence="6 17"/>
<feature type="active site" description="Proton donor" evidence="18">
    <location>
        <position position="506"/>
    </location>
</feature>
<comment type="subcellular location">
    <subcellularLocation>
        <location evidence="4 17">Cytoplasm</location>
    </subcellularLocation>
</comment>
<feature type="binding site" evidence="19">
    <location>
        <position position="469"/>
    </location>
    <ligand>
        <name>phosphoenolpyruvate</name>
        <dbReference type="ChEBI" id="CHEBI:58702"/>
    </ligand>
</feature>
<dbReference type="InterPro" id="IPR024692">
    <property type="entry name" value="PTS_EI"/>
</dbReference>
<accession>A0A1I7GYV9</accession>